<dbReference type="GO" id="GO:0046562">
    <property type="term" value="F:beta-D-glucose oxidase activity"/>
    <property type="evidence" value="ECO:0007669"/>
    <property type="project" value="UniProtKB-EC"/>
</dbReference>
<evidence type="ECO:0000256" key="6">
    <source>
        <dbReference type="ARBA" id="ARBA00022512"/>
    </source>
</evidence>
<keyword evidence="8 15" id="KW-0285">Flavoprotein</keyword>
<evidence type="ECO:0000256" key="4">
    <source>
        <dbReference type="ARBA" id="ARBA00010790"/>
    </source>
</evidence>
<evidence type="ECO:0000256" key="8">
    <source>
        <dbReference type="ARBA" id="ARBA00022630"/>
    </source>
</evidence>
<dbReference type="InterPro" id="IPR007867">
    <property type="entry name" value="GMC_OxRtase_C"/>
</dbReference>
<feature type="active site" description="Proton acceptor" evidence="13">
    <location>
        <position position="564"/>
    </location>
</feature>
<dbReference type="OrthoDB" id="269227at2759"/>
<evidence type="ECO:0000313" key="20">
    <source>
        <dbReference type="Proteomes" id="UP000248423"/>
    </source>
</evidence>
<name>A0A319FDS2_ASPSB</name>
<evidence type="ECO:0000256" key="2">
    <source>
        <dbReference type="ARBA" id="ARBA00004191"/>
    </source>
</evidence>
<evidence type="ECO:0000256" key="12">
    <source>
        <dbReference type="ARBA" id="ARBA00049722"/>
    </source>
</evidence>
<organism evidence="19 20">
    <name type="scientific">Aspergillus sclerotiicarbonarius (strain CBS 121057 / IBT 28362)</name>
    <dbReference type="NCBI Taxonomy" id="1448318"/>
    <lineage>
        <taxon>Eukaryota</taxon>
        <taxon>Fungi</taxon>
        <taxon>Dikarya</taxon>
        <taxon>Ascomycota</taxon>
        <taxon>Pezizomycotina</taxon>
        <taxon>Eurotiomycetes</taxon>
        <taxon>Eurotiomycetidae</taxon>
        <taxon>Eurotiales</taxon>
        <taxon>Aspergillaceae</taxon>
        <taxon>Aspergillus</taxon>
        <taxon>Aspergillus subgen. Circumdati</taxon>
    </lineage>
</organism>
<feature type="binding site" evidence="14">
    <location>
        <begin position="28"/>
        <end position="29"/>
    </location>
    <ligand>
        <name>FAD</name>
        <dbReference type="ChEBI" id="CHEBI:57692"/>
    </ligand>
</feature>
<keyword evidence="16" id="KW-0732">Signal</keyword>
<dbReference type="Gene3D" id="3.50.50.60">
    <property type="entry name" value="FAD/NAD(P)-binding domain"/>
    <property type="match status" value="1"/>
</dbReference>
<dbReference type="SUPFAM" id="SSF54373">
    <property type="entry name" value="FAD-linked reductases, C-terminal domain"/>
    <property type="match status" value="1"/>
</dbReference>
<evidence type="ECO:0000256" key="13">
    <source>
        <dbReference type="PIRSR" id="PIRSR000137-1"/>
    </source>
</evidence>
<dbReference type="GO" id="GO:0050660">
    <property type="term" value="F:flavin adenine dinucleotide binding"/>
    <property type="evidence" value="ECO:0007669"/>
    <property type="project" value="InterPro"/>
</dbReference>
<feature type="active site" description="Proton donor" evidence="13">
    <location>
        <position position="521"/>
    </location>
</feature>
<dbReference type="PIRSF" id="PIRSF000137">
    <property type="entry name" value="Alcohol_oxidase"/>
    <property type="match status" value="1"/>
</dbReference>
<dbReference type="PANTHER" id="PTHR11552:SF201">
    <property type="entry name" value="GLUCOSE-METHANOL-CHOLINE OXIDOREDUCTASE N-TERMINAL DOMAIN-CONTAINING PROTEIN"/>
    <property type="match status" value="1"/>
</dbReference>
<dbReference type="SUPFAM" id="SSF51905">
    <property type="entry name" value="FAD/NAD(P)-binding domain"/>
    <property type="match status" value="1"/>
</dbReference>
<evidence type="ECO:0000256" key="1">
    <source>
        <dbReference type="ARBA" id="ARBA00001974"/>
    </source>
</evidence>
<dbReference type="PANTHER" id="PTHR11552">
    <property type="entry name" value="GLUCOSE-METHANOL-CHOLINE GMC OXIDOREDUCTASE"/>
    <property type="match status" value="1"/>
</dbReference>
<evidence type="ECO:0000256" key="16">
    <source>
        <dbReference type="SAM" id="SignalP"/>
    </source>
</evidence>
<keyword evidence="20" id="KW-1185">Reference proteome</keyword>
<evidence type="ECO:0000256" key="14">
    <source>
        <dbReference type="PIRSR" id="PIRSR000137-2"/>
    </source>
</evidence>
<keyword evidence="7" id="KW-0964">Secreted</keyword>
<keyword evidence="7" id="KW-0272">Extracellular matrix</keyword>
<keyword evidence="9 14" id="KW-0274">FAD</keyword>
<feature type="chain" id="PRO_5016370441" description="glucose oxidase" evidence="16">
    <location>
        <begin position="17"/>
        <end position="587"/>
    </location>
</feature>
<feature type="binding site" evidence="14">
    <location>
        <position position="101"/>
    </location>
    <ligand>
        <name>FAD</name>
        <dbReference type="ChEBI" id="CHEBI:57692"/>
    </ligand>
</feature>
<evidence type="ECO:0000256" key="7">
    <source>
        <dbReference type="ARBA" id="ARBA00022530"/>
    </source>
</evidence>
<protein>
    <recommendedName>
        <fullName evidence="12">glucose oxidase</fullName>
        <ecNumber evidence="12">1.1.3.4</ecNumber>
    </recommendedName>
</protein>
<evidence type="ECO:0000256" key="10">
    <source>
        <dbReference type="ARBA" id="ARBA00023002"/>
    </source>
</evidence>
<feature type="domain" description="Glucose-methanol-choline oxidoreductase N-terminal" evidence="17">
    <location>
        <begin position="95"/>
        <end position="118"/>
    </location>
</feature>
<dbReference type="Proteomes" id="UP000248423">
    <property type="component" value="Unassembled WGS sequence"/>
</dbReference>
<comment type="subcellular location">
    <subcellularLocation>
        <location evidence="2">Secreted</location>
        <location evidence="2">Cell wall</location>
    </subcellularLocation>
    <subcellularLocation>
        <location evidence="3">Secreted</location>
        <location evidence="3">Extracellular space</location>
        <location evidence="3">Extracellular matrix</location>
    </subcellularLocation>
</comment>
<feature type="signal peptide" evidence="16">
    <location>
        <begin position="1"/>
        <end position="16"/>
    </location>
</feature>
<evidence type="ECO:0000256" key="3">
    <source>
        <dbReference type="ARBA" id="ARBA00004498"/>
    </source>
</evidence>
<dbReference type="InterPro" id="IPR000172">
    <property type="entry name" value="GMC_OxRdtase_N"/>
</dbReference>
<evidence type="ECO:0000256" key="15">
    <source>
        <dbReference type="RuleBase" id="RU003968"/>
    </source>
</evidence>
<dbReference type="Gene3D" id="4.10.450.10">
    <property type="entry name" value="Glucose Oxidase, domain 2"/>
    <property type="match status" value="1"/>
</dbReference>
<comment type="catalytic activity">
    <reaction evidence="11">
        <text>beta-D-glucose + O2 = D-glucono-1,5-lactone + H2O2</text>
        <dbReference type="Rhea" id="RHEA:11428"/>
        <dbReference type="ChEBI" id="CHEBI:15379"/>
        <dbReference type="ChEBI" id="CHEBI:15903"/>
        <dbReference type="ChEBI" id="CHEBI:16217"/>
        <dbReference type="ChEBI" id="CHEBI:16240"/>
        <dbReference type="EC" id="1.1.3.4"/>
    </reaction>
    <physiologicalReaction direction="left-to-right" evidence="11">
        <dbReference type="Rhea" id="RHEA:11429"/>
    </physiologicalReaction>
</comment>
<keyword evidence="6" id="KW-0134">Cell wall</keyword>
<accession>A0A319FDS2</accession>
<dbReference type="InterPro" id="IPR012132">
    <property type="entry name" value="GMC_OxRdtase"/>
</dbReference>
<feature type="domain" description="Glucose-methanol-choline oxidoreductase N-terminal" evidence="18">
    <location>
        <begin position="292"/>
        <end position="306"/>
    </location>
</feature>
<evidence type="ECO:0000259" key="17">
    <source>
        <dbReference type="PROSITE" id="PS00623"/>
    </source>
</evidence>
<dbReference type="EC" id="1.1.3.4" evidence="12"/>
<comment type="subunit">
    <text evidence="5">Homodimer.</text>
</comment>
<comment type="cofactor">
    <cofactor evidence="1 14">
        <name>FAD</name>
        <dbReference type="ChEBI" id="CHEBI:57692"/>
    </cofactor>
</comment>
<dbReference type="PROSITE" id="PS00623">
    <property type="entry name" value="GMC_OXRED_1"/>
    <property type="match status" value="1"/>
</dbReference>
<keyword evidence="10" id="KW-0560">Oxidoreductase</keyword>
<dbReference type="AlphaFoldDB" id="A0A319FDS2"/>
<dbReference type="VEuPathDB" id="FungiDB:BO78DRAFT_408829"/>
<evidence type="ECO:0000259" key="18">
    <source>
        <dbReference type="PROSITE" id="PS00624"/>
    </source>
</evidence>
<dbReference type="InterPro" id="IPR027424">
    <property type="entry name" value="Glucose_Oxidase_domain_2"/>
</dbReference>
<dbReference type="Pfam" id="PF00732">
    <property type="entry name" value="GMC_oxred_N"/>
    <property type="match status" value="1"/>
</dbReference>
<reference evidence="19 20" key="1">
    <citation type="submission" date="2018-02" db="EMBL/GenBank/DDBJ databases">
        <title>The genomes of Aspergillus section Nigri reveals drivers in fungal speciation.</title>
        <authorList>
            <consortium name="DOE Joint Genome Institute"/>
            <person name="Vesth T.C."/>
            <person name="Nybo J."/>
            <person name="Theobald S."/>
            <person name="Brandl J."/>
            <person name="Frisvad J.C."/>
            <person name="Nielsen K.F."/>
            <person name="Lyhne E.K."/>
            <person name="Kogle M.E."/>
            <person name="Kuo A."/>
            <person name="Riley R."/>
            <person name="Clum A."/>
            <person name="Nolan M."/>
            <person name="Lipzen A."/>
            <person name="Salamov A."/>
            <person name="Henrissat B."/>
            <person name="Wiebenga A."/>
            <person name="De vries R.P."/>
            <person name="Grigoriev I.V."/>
            <person name="Mortensen U.H."/>
            <person name="Andersen M.R."/>
            <person name="Baker S.E."/>
        </authorList>
    </citation>
    <scope>NUCLEOTIDE SEQUENCE [LARGE SCALE GENOMIC DNA]</scope>
    <source>
        <strain evidence="19 20">CBS 121057</strain>
    </source>
</reference>
<evidence type="ECO:0000256" key="11">
    <source>
        <dbReference type="ARBA" id="ARBA00049435"/>
    </source>
</evidence>
<gene>
    <name evidence="19" type="ORF">BO78DRAFT_408829</name>
</gene>
<sequence>MLLWHSIVLFIGCVLASEYDYIIVGGGTSGLAVANRLSQDPAVTVLVIEAGSSVFNNVNVTNIDNLPYNYDSHLDWAYQTTEQTFGQRRQVMRAGKALGGTSVMNGAAYARAEKIQFDAIRDIGIDGWDWDTLMPYYMKSENISAPNSTQMQAGASILPEYHGIDGPVNVGFMDLRKGENDLTATMNQTLASMGIPWNRDLNSGHMRGFTLHPYTVDVTNIRSDAARAYYWPYAERPNLHVKLSSFVTRILWGVGGSAGGVDAKGVRVIKQDGEKRQQFDINARREVILAAGALRTPAILELSGIGNPRILEKYGITVRVNLPSVGENLQDQLNTSLVVSTDTPVTGTRTVAFASVSDIFGPSTESIAASIKSQLPQYADTTANGTNGAMGKTALERLFNLQYDLMFNKGVPVAEFVFIIDNPHTIHTGYWGLLPFARGNVHISSSDPVKSPVVNPNYGMLDWDIQIQIAMSKFLRQMYRTGNLEDLVINETLPGFLDVPEDASDETWTRWIGEQYTPNYHAIGTASMLPRDMGGVVDNRLKVYGTKNVRVVDASILPMQLCGHPTANLYAIAEYASDMIKEDWSCI</sequence>
<dbReference type="Pfam" id="PF05199">
    <property type="entry name" value="GMC_oxred_C"/>
    <property type="match status" value="1"/>
</dbReference>
<comment type="similarity">
    <text evidence="4 15">Belongs to the GMC oxidoreductase family.</text>
</comment>
<evidence type="ECO:0000256" key="9">
    <source>
        <dbReference type="ARBA" id="ARBA00022827"/>
    </source>
</evidence>
<feature type="binding site" evidence="14">
    <location>
        <position position="247"/>
    </location>
    <ligand>
        <name>FAD</name>
        <dbReference type="ChEBI" id="CHEBI:57692"/>
    </ligand>
</feature>
<dbReference type="PROSITE" id="PS00624">
    <property type="entry name" value="GMC_OXRED_2"/>
    <property type="match status" value="1"/>
</dbReference>
<proteinExistence type="inferred from homology"/>
<evidence type="ECO:0000256" key="5">
    <source>
        <dbReference type="ARBA" id="ARBA00011738"/>
    </source>
</evidence>
<evidence type="ECO:0000313" key="19">
    <source>
        <dbReference type="EMBL" id="PYI04613.1"/>
    </source>
</evidence>
<dbReference type="Gene3D" id="3.30.560.10">
    <property type="entry name" value="Glucose Oxidase, domain 3"/>
    <property type="match status" value="1"/>
</dbReference>
<dbReference type="EMBL" id="KZ826366">
    <property type="protein sequence ID" value="PYI04613.1"/>
    <property type="molecule type" value="Genomic_DNA"/>
</dbReference>
<dbReference type="InterPro" id="IPR036188">
    <property type="entry name" value="FAD/NAD-bd_sf"/>
</dbReference>
<dbReference type="STRING" id="1448318.A0A319FDS2"/>